<gene>
    <name evidence="3" type="ordered locus">PAB1277</name>
</gene>
<dbReference type="PIR" id="A75012">
    <property type="entry name" value="A75012"/>
</dbReference>
<evidence type="ECO:0000313" key="5">
    <source>
        <dbReference type="Proteomes" id="UP000000810"/>
    </source>
</evidence>
<dbReference type="EMBL" id="AJ248288">
    <property type="protein sequence ID" value="CAB50535.1"/>
    <property type="molecule type" value="Genomic_DNA"/>
</dbReference>
<keyword evidence="4" id="KW-0645">Protease</keyword>
<keyword evidence="4" id="KW-0378">Hydrolase</keyword>
<reference evidence="4 6" key="5">
    <citation type="journal article" date="2012" name="Curr. Microbiol.">
        <title>Re-annotation of two hyperthermophilic archaea Pyrococcus abyssi GE5 and Pyrococcus furiosus DSM 3638.</title>
        <authorList>
            <person name="Gao J."/>
            <person name="Wang J."/>
        </authorList>
    </citation>
    <scope>GENOME REANNOTATION</scope>
    <source>
        <strain evidence="4">GE5</strain>
        <strain evidence="6">GE5 / Orsay</strain>
    </source>
</reference>
<dbReference type="RefSeq" id="WP_010868749.1">
    <property type="nucleotide sequence ID" value="NC_000868.1"/>
</dbReference>
<dbReference type="PATRIC" id="fig|272844.11.peg.1740"/>
<protein>
    <submittedName>
        <fullName evidence="4">X-prolyl dipeptidyl aminopeptidase</fullName>
    </submittedName>
</protein>
<dbReference type="Proteomes" id="UP000009139">
    <property type="component" value="Chromosome"/>
</dbReference>
<dbReference type="Pfam" id="PF01882">
    <property type="entry name" value="DUF58"/>
    <property type="match status" value="1"/>
</dbReference>
<feature type="domain" description="DUF58" evidence="2">
    <location>
        <begin position="190"/>
        <end position="321"/>
    </location>
</feature>
<keyword evidence="1" id="KW-0812">Transmembrane</keyword>
<proteinExistence type="predicted"/>
<organism evidence="3 5">
    <name type="scientific">Pyrococcus abyssi (strain GE5 / Orsay)</name>
    <dbReference type="NCBI Taxonomy" id="272844"/>
    <lineage>
        <taxon>Archaea</taxon>
        <taxon>Methanobacteriati</taxon>
        <taxon>Methanobacteriota</taxon>
        <taxon>Thermococci</taxon>
        <taxon>Thermococcales</taxon>
        <taxon>Thermococcaceae</taxon>
        <taxon>Pyrococcus</taxon>
    </lineage>
</organism>
<dbReference type="AlphaFoldDB" id="Q9UY77"/>
<evidence type="ECO:0000313" key="4">
    <source>
        <dbReference type="EMBL" id="CCE71092.1"/>
    </source>
</evidence>
<feature type="transmembrane region" description="Helical" evidence="1">
    <location>
        <begin position="32"/>
        <end position="49"/>
    </location>
</feature>
<dbReference type="GO" id="GO:0004177">
    <property type="term" value="F:aminopeptidase activity"/>
    <property type="evidence" value="ECO:0007669"/>
    <property type="project" value="UniProtKB-KW"/>
</dbReference>
<dbReference type="HOGENOM" id="CLU_052321_2_1_2"/>
<dbReference type="eggNOG" id="arCOG02742">
    <property type="taxonomic scope" value="Archaea"/>
</dbReference>
<keyword evidence="4" id="KW-0031">Aminopeptidase</keyword>
<keyword evidence="1" id="KW-0472">Membrane</keyword>
<dbReference type="EMBL" id="HE613800">
    <property type="protein sequence ID" value="CCE71092.1"/>
    <property type="molecule type" value="Genomic_DNA"/>
</dbReference>
<dbReference type="OrthoDB" id="31512at2157"/>
<keyword evidence="5" id="KW-1185">Reference proteome</keyword>
<dbReference type="PANTHER" id="PTHR34351">
    <property type="entry name" value="SLR1927 PROTEIN-RELATED"/>
    <property type="match status" value="1"/>
</dbReference>
<reference evidence="3" key="3">
    <citation type="journal article" date="2001" name="Genome Res.">
        <title>Genome evolution at the genus level: comparison of three complete genomes of hyperthermophilic archaea.</title>
        <authorList>
            <person name="Lecompte O."/>
            <person name="Ripp R."/>
            <person name="Puzos-Barbe V."/>
            <person name="Duprat S."/>
            <person name="Heilig R."/>
            <person name="Dietrich J."/>
            <person name="Thierry J.C."/>
            <person name="Poch O."/>
        </authorList>
    </citation>
    <scope>NUCLEOTIDE SEQUENCE</scope>
    <source>
        <strain evidence="3">Orsay</strain>
    </source>
</reference>
<dbReference type="STRING" id="272844.PAB1277"/>
<accession>Q9UY77</accession>
<evidence type="ECO:0000259" key="2">
    <source>
        <dbReference type="Pfam" id="PF01882"/>
    </source>
</evidence>
<dbReference type="PANTHER" id="PTHR34351:SF1">
    <property type="entry name" value="SLR1927 PROTEIN"/>
    <property type="match status" value="1"/>
</dbReference>
<evidence type="ECO:0000313" key="6">
    <source>
        <dbReference type="Proteomes" id="UP000009139"/>
    </source>
</evidence>
<dbReference type="KEGG" id="pab:PAB1277"/>
<reference evidence="3" key="2">
    <citation type="journal article" date="2000" name="J. Mol. Biol.">
        <title>Archaeal homologs of eukaryotic methylation guide small nucleolar RNAs: lessons from the Pyrococcus genomes.</title>
        <authorList>
            <person name="Gaspin C."/>
            <person name="Cavaille J."/>
            <person name="Erauso G."/>
        </authorList>
    </citation>
    <scope>NUCLEOTIDE SEQUENCE</scope>
    <source>
        <strain evidence="3">Orsay</strain>
    </source>
</reference>
<evidence type="ECO:0000256" key="1">
    <source>
        <dbReference type="SAM" id="Phobius"/>
    </source>
</evidence>
<dbReference type="InterPro" id="IPR002881">
    <property type="entry name" value="DUF58"/>
</dbReference>
<dbReference type="Proteomes" id="UP000000810">
    <property type="component" value="Chromosome"/>
</dbReference>
<sequence length="394" mass="44831">MRGVSFFLTLFLWFVLLSVIFGTPGKLALFPLLIIIVGMIFDTPGGFTVEREVTKRRVFVGEEVRVKLRVRVSKGIGIVILKENLPRAFEVKGSATFHFFTYPGKREFSFEYSFVPRRKGEYDIPKTEVFAYHFMRLHPMRWGLYGNGEKILVIPKLSATSRLLYKRMAHKLLPQLSLSKTGPQSTDFLEIREYRPGDPFKAINWKATARSGKLLVNEFEREGKDTIMIFLDSRISVLEGEKVFEKAISLAYSLAMVHLKKGDNVGLYIIGQGKIVTPSSSASQMQTIMKALIGATYAKDETLKEGFERAFQVLLKFKPRTIIITSLDPRILEEVKVLGPKFLIVDVLGDYGDVEGLVVLRRRAMGSEIRNVVHWRSCKEPVDLAMVKVEARLR</sequence>
<reference evidence="3" key="1">
    <citation type="submission" date="1999-07" db="EMBL/GenBank/DDBJ databases">
        <authorList>
            <person name="Genoscope"/>
        </authorList>
    </citation>
    <scope>NUCLEOTIDE SEQUENCE</scope>
    <source>
        <strain evidence="3">Orsay</strain>
    </source>
</reference>
<name>Q9UY77_PYRAB</name>
<evidence type="ECO:0000313" key="3">
    <source>
        <dbReference type="EMBL" id="CAB50535.1"/>
    </source>
</evidence>
<keyword evidence="1" id="KW-1133">Transmembrane helix</keyword>
<reference evidence="3 5" key="4">
    <citation type="journal article" date="2003" name="Mol. Microbiol.">
        <title>An integrated analysis of the genome of the hyperthermophilic archaeon Pyrococcus abyssi.</title>
        <authorList>
            <person name="Cohen G."/>
            <person name="Barbe V."/>
            <person name="Flament D."/>
            <person name="Galperin M."/>
            <person name="Heilig R."/>
            <person name="Ripp R."/>
            <person name="Lecompte O."/>
            <person name="Prieur D."/>
            <person name="Poch O."/>
            <person name="Quellerou J."/>
            <person name="Thierry J.C."/>
            <person name="Van der Oost J."/>
            <person name="Weissenbach J."/>
            <person name="Zivanovic Y."/>
            <person name="Forterre P."/>
        </authorList>
    </citation>
    <scope>NUCLEOTIDE SEQUENCE [LARGE SCALE GENOMIC DNA]</scope>
    <source>
        <strain evidence="5">GE5 / Orsay</strain>
        <strain evidence="3">Orsay</strain>
    </source>
</reference>